<dbReference type="Proteomes" id="UP000828390">
    <property type="component" value="Unassembled WGS sequence"/>
</dbReference>
<feature type="compositionally biased region" description="Basic residues" evidence="1">
    <location>
        <begin position="42"/>
        <end position="51"/>
    </location>
</feature>
<feature type="compositionally biased region" description="Basic and acidic residues" evidence="1">
    <location>
        <begin position="123"/>
        <end position="133"/>
    </location>
</feature>
<evidence type="ECO:0000313" key="3">
    <source>
        <dbReference type="Proteomes" id="UP000828390"/>
    </source>
</evidence>
<feature type="compositionally biased region" description="Basic and acidic residues" evidence="1">
    <location>
        <begin position="153"/>
        <end position="172"/>
    </location>
</feature>
<organism evidence="2 3">
    <name type="scientific">Dreissena polymorpha</name>
    <name type="common">Zebra mussel</name>
    <name type="synonym">Mytilus polymorpha</name>
    <dbReference type="NCBI Taxonomy" id="45954"/>
    <lineage>
        <taxon>Eukaryota</taxon>
        <taxon>Metazoa</taxon>
        <taxon>Spiralia</taxon>
        <taxon>Lophotrochozoa</taxon>
        <taxon>Mollusca</taxon>
        <taxon>Bivalvia</taxon>
        <taxon>Autobranchia</taxon>
        <taxon>Heteroconchia</taxon>
        <taxon>Euheterodonta</taxon>
        <taxon>Imparidentia</taxon>
        <taxon>Neoheterodontei</taxon>
        <taxon>Myida</taxon>
        <taxon>Dreissenoidea</taxon>
        <taxon>Dreissenidae</taxon>
        <taxon>Dreissena</taxon>
    </lineage>
</organism>
<feature type="compositionally biased region" description="Basic and acidic residues" evidence="1">
    <location>
        <begin position="102"/>
        <end position="113"/>
    </location>
</feature>
<accession>A0A9D4D3Q3</accession>
<gene>
    <name evidence="2" type="ORF">DPMN_045112</name>
</gene>
<evidence type="ECO:0000256" key="1">
    <source>
        <dbReference type="SAM" id="MobiDB-lite"/>
    </source>
</evidence>
<feature type="region of interest" description="Disordered" evidence="1">
    <location>
        <begin position="1"/>
        <end position="67"/>
    </location>
</feature>
<proteinExistence type="predicted"/>
<evidence type="ECO:0000313" key="2">
    <source>
        <dbReference type="EMBL" id="KAH3738478.1"/>
    </source>
</evidence>
<name>A0A9D4D3Q3_DREPO</name>
<reference evidence="2" key="1">
    <citation type="journal article" date="2019" name="bioRxiv">
        <title>The Genome of the Zebra Mussel, Dreissena polymorpha: A Resource for Invasive Species Research.</title>
        <authorList>
            <person name="McCartney M.A."/>
            <person name="Auch B."/>
            <person name="Kono T."/>
            <person name="Mallez S."/>
            <person name="Zhang Y."/>
            <person name="Obille A."/>
            <person name="Becker A."/>
            <person name="Abrahante J.E."/>
            <person name="Garbe J."/>
            <person name="Badalamenti J.P."/>
            <person name="Herman A."/>
            <person name="Mangelson H."/>
            <person name="Liachko I."/>
            <person name="Sullivan S."/>
            <person name="Sone E.D."/>
            <person name="Koren S."/>
            <person name="Silverstein K.A.T."/>
            <person name="Beckman K.B."/>
            <person name="Gohl D.M."/>
        </authorList>
    </citation>
    <scope>NUCLEOTIDE SEQUENCE</scope>
    <source>
        <strain evidence="2">Duluth1</strain>
        <tissue evidence="2">Whole animal</tissue>
    </source>
</reference>
<reference evidence="2" key="2">
    <citation type="submission" date="2020-11" db="EMBL/GenBank/DDBJ databases">
        <authorList>
            <person name="McCartney M.A."/>
            <person name="Auch B."/>
            <person name="Kono T."/>
            <person name="Mallez S."/>
            <person name="Becker A."/>
            <person name="Gohl D.M."/>
            <person name="Silverstein K.A.T."/>
            <person name="Koren S."/>
            <person name="Bechman K.B."/>
            <person name="Herman A."/>
            <person name="Abrahante J.E."/>
            <person name="Garbe J."/>
        </authorList>
    </citation>
    <scope>NUCLEOTIDE SEQUENCE</scope>
    <source>
        <strain evidence="2">Duluth1</strain>
        <tissue evidence="2">Whole animal</tissue>
    </source>
</reference>
<protein>
    <submittedName>
        <fullName evidence="2">Uncharacterized protein</fullName>
    </submittedName>
</protein>
<comment type="caution">
    <text evidence="2">The sequence shown here is derived from an EMBL/GenBank/DDBJ whole genome shotgun (WGS) entry which is preliminary data.</text>
</comment>
<feature type="region of interest" description="Disordered" evidence="1">
    <location>
        <begin position="249"/>
        <end position="269"/>
    </location>
</feature>
<dbReference type="EMBL" id="JAIWYP010000011">
    <property type="protein sequence ID" value="KAH3738478.1"/>
    <property type="molecule type" value="Genomic_DNA"/>
</dbReference>
<dbReference type="AlphaFoldDB" id="A0A9D4D3Q3"/>
<feature type="compositionally biased region" description="Polar residues" evidence="1">
    <location>
        <begin position="1"/>
        <end position="12"/>
    </location>
</feature>
<dbReference type="OrthoDB" id="6143802at2759"/>
<sequence length="461" mass="52317">MGHGGDSNTMTQPPRFGTYHSTAADDDQGSSMSSRKKESRLNRFKKRMNKQFRRDRTIKSKTGASPETCTVKVHNVNPCHSEAKASYTTLDNGIMEAGHYVQSEDRTRVHTESPEANVSSGRKNGDSGAKSDKSPGLLTIIRNSFRRLKNKPKQPDKTFKLQKNEKNRHENPTPHSKTPQAESIHPFIEDSTKEADDITDLFEKIIEWVPTRKPDRSQLRLDGLVKCKPANFDKLSPTCREWPGVRSDLSSDVETDGDGGKNITDGPTFPTVEFNEVINDESDGEIADRNDSQRAWIDIAHRLRAIGDSIVNKQLLKSESKATSFRAERRLSSLELDIIKELRNVADTHPIFRSDRAQPNVELLSLIARAIQSLLKAPTYDEFKQAVSRELADTVGWDQVAWYTYLVQTSMLVVKCGISAGQSLRSYSTRFFRSNIQPWIRERPNRWESIYEETYIDTQLD</sequence>
<feature type="region of interest" description="Disordered" evidence="1">
    <location>
        <begin position="100"/>
        <end position="192"/>
    </location>
</feature>
<keyword evidence="3" id="KW-1185">Reference proteome</keyword>